<keyword evidence="1" id="KW-0472">Membrane</keyword>
<reference evidence="2 3" key="1">
    <citation type="journal article" date="2009" name="Stand. Genomic Sci.">
        <title>Complete genome sequence of Pirellula staleyi type strain (ATCC 27377).</title>
        <authorList>
            <person name="Clum A."/>
            <person name="Tindall B.J."/>
            <person name="Sikorski J."/>
            <person name="Ivanova N."/>
            <person name="Mavrommatis K."/>
            <person name="Lucas S."/>
            <person name="Glavina del Rio T."/>
            <person name="Nolan M."/>
            <person name="Chen F."/>
            <person name="Tice H."/>
            <person name="Pitluck S."/>
            <person name="Cheng J.F."/>
            <person name="Chertkov O."/>
            <person name="Brettin T."/>
            <person name="Han C."/>
            <person name="Detter J.C."/>
            <person name="Kuske C."/>
            <person name="Bruce D."/>
            <person name="Goodwin L."/>
            <person name="Ovchinikova G."/>
            <person name="Pati A."/>
            <person name="Mikhailova N."/>
            <person name="Chen A."/>
            <person name="Palaniappan K."/>
            <person name="Land M."/>
            <person name="Hauser L."/>
            <person name="Chang Y.J."/>
            <person name="Jeffries C.D."/>
            <person name="Chain P."/>
            <person name="Rohde M."/>
            <person name="Goker M."/>
            <person name="Bristow J."/>
            <person name="Eisen J.A."/>
            <person name="Markowitz V."/>
            <person name="Hugenholtz P."/>
            <person name="Kyrpides N.C."/>
            <person name="Klenk H.P."/>
            <person name="Lapidus A."/>
        </authorList>
    </citation>
    <scope>NUCLEOTIDE SEQUENCE [LARGE SCALE GENOMIC DNA]</scope>
    <source>
        <strain evidence="3">ATCC 27377 / DSM 6068 / ICPB 4128</strain>
    </source>
</reference>
<name>D2R412_PIRSD</name>
<dbReference type="STRING" id="530564.Psta_4213"/>
<dbReference type="AlphaFoldDB" id="D2R412"/>
<proteinExistence type="inferred from homology"/>
<dbReference type="PANTHER" id="PTHR33383">
    <property type="entry name" value="MEMBRANE PROTEIN INSERTION EFFICIENCY FACTOR-RELATED"/>
    <property type="match status" value="1"/>
</dbReference>
<dbReference type="SMART" id="SM01234">
    <property type="entry name" value="Haemolytic"/>
    <property type="match status" value="1"/>
</dbReference>
<dbReference type="Proteomes" id="UP000001887">
    <property type="component" value="Chromosome"/>
</dbReference>
<organism evidence="2 3">
    <name type="scientific">Pirellula staleyi (strain ATCC 27377 / DSM 6068 / ICPB 4128)</name>
    <name type="common">Pirella staleyi</name>
    <dbReference type="NCBI Taxonomy" id="530564"/>
    <lineage>
        <taxon>Bacteria</taxon>
        <taxon>Pseudomonadati</taxon>
        <taxon>Planctomycetota</taxon>
        <taxon>Planctomycetia</taxon>
        <taxon>Pirellulales</taxon>
        <taxon>Pirellulaceae</taxon>
        <taxon>Pirellula</taxon>
    </lineage>
</organism>
<keyword evidence="1" id="KW-0997">Cell inner membrane</keyword>
<comment type="function">
    <text evidence="1">Could be involved in insertion of integral membrane proteins into the membrane.</text>
</comment>
<dbReference type="eggNOG" id="COG0759">
    <property type="taxonomic scope" value="Bacteria"/>
</dbReference>
<dbReference type="HOGENOM" id="CLU_144811_6_1_0"/>
<evidence type="ECO:0000256" key="1">
    <source>
        <dbReference type="HAMAP-Rule" id="MF_00386"/>
    </source>
</evidence>
<gene>
    <name evidence="2" type="ordered locus">Psta_4213</name>
</gene>
<dbReference type="Pfam" id="PF01809">
    <property type="entry name" value="YidD"/>
    <property type="match status" value="1"/>
</dbReference>
<dbReference type="PANTHER" id="PTHR33383:SF1">
    <property type="entry name" value="MEMBRANE PROTEIN INSERTION EFFICIENCY FACTOR-RELATED"/>
    <property type="match status" value="1"/>
</dbReference>
<keyword evidence="3" id="KW-1185">Reference proteome</keyword>
<evidence type="ECO:0000313" key="2">
    <source>
        <dbReference type="EMBL" id="ADB18861.1"/>
    </source>
</evidence>
<dbReference type="GO" id="GO:0005886">
    <property type="term" value="C:plasma membrane"/>
    <property type="evidence" value="ECO:0007669"/>
    <property type="project" value="UniProtKB-SubCell"/>
</dbReference>
<dbReference type="NCBIfam" id="TIGR00278">
    <property type="entry name" value="membrane protein insertion efficiency factor YidD"/>
    <property type="match status" value="1"/>
</dbReference>
<comment type="similarity">
    <text evidence="1">Belongs to the UPF0161 family.</text>
</comment>
<dbReference type="KEGG" id="psl:Psta_4213"/>
<dbReference type="InterPro" id="IPR002696">
    <property type="entry name" value="Membr_insert_effic_factor_YidD"/>
</dbReference>
<accession>D2R412</accession>
<dbReference type="HAMAP" id="MF_00386">
    <property type="entry name" value="UPF0161_YidD"/>
    <property type="match status" value="1"/>
</dbReference>
<comment type="subcellular location">
    <subcellularLocation>
        <location evidence="1">Cell inner membrane</location>
        <topology evidence="1">Peripheral membrane protein</topology>
        <orientation evidence="1">Cytoplasmic side</orientation>
    </subcellularLocation>
</comment>
<keyword evidence="1" id="KW-1003">Cell membrane</keyword>
<sequence>MTLVLSYLWQAACLIDRLIVWLMSLAIRLYQITLSPFIGRSCRFHPTCSNYMLGAIHKYGSVRGCVRGIWRICRCNPLCKGGYDPP</sequence>
<dbReference type="EMBL" id="CP001848">
    <property type="protein sequence ID" value="ADB18861.1"/>
    <property type="molecule type" value="Genomic_DNA"/>
</dbReference>
<evidence type="ECO:0000313" key="3">
    <source>
        <dbReference type="Proteomes" id="UP000001887"/>
    </source>
</evidence>
<protein>
    <recommendedName>
        <fullName evidence="1">Putative membrane protein insertion efficiency factor</fullName>
    </recommendedName>
</protein>